<comment type="caution">
    <text evidence="2">The sequence shown here is derived from an EMBL/GenBank/DDBJ whole genome shotgun (WGS) entry which is preliminary data.</text>
</comment>
<evidence type="ECO:0000256" key="1">
    <source>
        <dbReference type="SAM" id="MobiDB-lite"/>
    </source>
</evidence>
<name>A0A4Y2K5U2_ARAVE</name>
<feature type="region of interest" description="Disordered" evidence="1">
    <location>
        <begin position="70"/>
        <end position="90"/>
    </location>
</feature>
<dbReference type="Proteomes" id="UP000499080">
    <property type="component" value="Unassembled WGS sequence"/>
</dbReference>
<proteinExistence type="predicted"/>
<gene>
    <name evidence="2" type="ORF">AVEN_48093_1</name>
</gene>
<sequence length="108" mass="12047">MLLSWHFRDAGTDHTSTDLHEDLECNYSTMGPAKESQVVIFCQPPCPGSVFYARLQAWMWGAASGSLSEHLKPDSHMTQAGVNVTSSDKADTEIRRWTRLLPKAQSHS</sequence>
<protein>
    <submittedName>
        <fullName evidence="2">Uncharacterized protein</fullName>
    </submittedName>
</protein>
<evidence type="ECO:0000313" key="2">
    <source>
        <dbReference type="EMBL" id="GBM97574.1"/>
    </source>
</evidence>
<keyword evidence="3" id="KW-1185">Reference proteome</keyword>
<evidence type="ECO:0000313" key="3">
    <source>
        <dbReference type="Proteomes" id="UP000499080"/>
    </source>
</evidence>
<accession>A0A4Y2K5U2</accession>
<feature type="compositionally biased region" description="Polar residues" evidence="1">
    <location>
        <begin position="76"/>
        <end position="87"/>
    </location>
</feature>
<reference evidence="2 3" key="1">
    <citation type="journal article" date="2019" name="Sci. Rep.">
        <title>Orb-weaving spider Araneus ventricosus genome elucidates the spidroin gene catalogue.</title>
        <authorList>
            <person name="Kono N."/>
            <person name="Nakamura H."/>
            <person name="Ohtoshi R."/>
            <person name="Moran D.A.P."/>
            <person name="Shinohara A."/>
            <person name="Yoshida Y."/>
            <person name="Fujiwara M."/>
            <person name="Mori M."/>
            <person name="Tomita M."/>
            <person name="Arakawa K."/>
        </authorList>
    </citation>
    <scope>NUCLEOTIDE SEQUENCE [LARGE SCALE GENOMIC DNA]</scope>
</reference>
<organism evidence="2 3">
    <name type="scientific">Araneus ventricosus</name>
    <name type="common">Orbweaver spider</name>
    <name type="synonym">Epeira ventricosa</name>
    <dbReference type="NCBI Taxonomy" id="182803"/>
    <lineage>
        <taxon>Eukaryota</taxon>
        <taxon>Metazoa</taxon>
        <taxon>Ecdysozoa</taxon>
        <taxon>Arthropoda</taxon>
        <taxon>Chelicerata</taxon>
        <taxon>Arachnida</taxon>
        <taxon>Araneae</taxon>
        <taxon>Araneomorphae</taxon>
        <taxon>Entelegynae</taxon>
        <taxon>Araneoidea</taxon>
        <taxon>Araneidae</taxon>
        <taxon>Araneus</taxon>
    </lineage>
</organism>
<dbReference type="AlphaFoldDB" id="A0A4Y2K5U2"/>
<dbReference type="EMBL" id="BGPR01113278">
    <property type="protein sequence ID" value="GBM97574.1"/>
    <property type="molecule type" value="Genomic_DNA"/>
</dbReference>